<reference evidence="1 2" key="1">
    <citation type="submission" date="2023-10" db="EMBL/GenBank/DDBJ databases">
        <title>Rubellicoccus peritrichatus gen. nov., sp. nov., isolated from an algae of coral reef tank.</title>
        <authorList>
            <person name="Luo J."/>
        </authorList>
    </citation>
    <scope>NUCLEOTIDE SEQUENCE [LARGE SCALE GENOMIC DNA]</scope>
    <source>
        <strain evidence="1 2">CR14</strain>
    </source>
</reference>
<dbReference type="KEGG" id="puo:RZN69_12285"/>
<dbReference type="Gene3D" id="1.25.40.10">
    <property type="entry name" value="Tetratricopeptide repeat domain"/>
    <property type="match status" value="1"/>
</dbReference>
<keyword evidence="2" id="KW-1185">Reference proteome</keyword>
<gene>
    <name evidence="1" type="ORF">RZN69_12285</name>
</gene>
<dbReference type="RefSeq" id="WP_317831273.1">
    <property type="nucleotide sequence ID" value="NZ_CP136920.1"/>
</dbReference>
<evidence type="ECO:0000313" key="1">
    <source>
        <dbReference type="EMBL" id="WOO39394.1"/>
    </source>
</evidence>
<name>A0AAQ3LC42_9BACT</name>
<dbReference type="EMBL" id="CP136920">
    <property type="protein sequence ID" value="WOO39394.1"/>
    <property type="molecule type" value="Genomic_DNA"/>
</dbReference>
<evidence type="ECO:0000313" key="2">
    <source>
        <dbReference type="Proteomes" id="UP001304300"/>
    </source>
</evidence>
<dbReference type="Proteomes" id="UP001304300">
    <property type="component" value="Chromosome"/>
</dbReference>
<organism evidence="1 2">
    <name type="scientific">Rubellicoccus peritrichatus</name>
    <dbReference type="NCBI Taxonomy" id="3080537"/>
    <lineage>
        <taxon>Bacteria</taxon>
        <taxon>Pseudomonadati</taxon>
        <taxon>Verrucomicrobiota</taxon>
        <taxon>Opitutia</taxon>
        <taxon>Puniceicoccales</taxon>
        <taxon>Cerasicoccaceae</taxon>
        <taxon>Rubellicoccus</taxon>
    </lineage>
</organism>
<evidence type="ECO:0008006" key="3">
    <source>
        <dbReference type="Google" id="ProtNLM"/>
    </source>
</evidence>
<proteinExistence type="predicted"/>
<protein>
    <recommendedName>
        <fullName evidence="3">Tetratricopeptide repeat protein</fullName>
    </recommendedName>
</protein>
<sequence>MKSIQKVNLILIMMTTFNCLVGREDHLDNVSPVGLSGDRGQLIQGDLSPSDALGLKIEGIRELIESARMTGSHAAHHEAEARLEKLIMESDANAELLVLKAILLQHEHHFEEANEYIRLALLHDSGNAQAWLTRYNIALVQGNYHEARFAAAALLNKLPMIVSITAIANVGSLTGKAEQSYRILSESLHAGSTKSEDKAIQVWVHTVCAEIASRLGRTAEAEEHFINAMSIKSPDHYLVHAYADFLLDQKRYYDAYAFLEERQDTPDRRVRLALAQKVLRPGSLTVEQLHEIEDSILGHNESHHHGGVGDHATHARPHVPLPPSRLAARYLLHLEGSVDEALNVALQNWDIQREPRDAEVVLQAAMAANKPAAALPVIAWMQRWKVEDVRLDVLVDELGMQPQS</sequence>
<accession>A0AAQ3LC42</accession>
<dbReference type="AlphaFoldDB" id="A0AAQ3LC42"/>
<dbReference type="SUPFAM" id="SSF48452">
    <property type="entry name" value="TPR-like"/>
    <property type="match status" value="1"/>
</dbReference>
<dbReference type="InterPro" id="IPR011990">
    <property type="entry name" value="TPR-like_helical_dom_sf"/>
</dbReference>